<evidence type="ECO:0000259" key="5">
    <source>
        <dbReference type="PROSITE" id="PS51186"/>
    </source>
</evidence>
<dbReference type="GO" id="GO:0016747">
    <property type="term" value="F:acyltransferase activity, transferring groups other than amino-acyl groups"/>
    <property type="evidence" value="ECO:0007669"/>
    <property type="project" value="InterPro"/>
</dbReference>
<reference evidence="6 7" key="1">
    <citation type="submission" date="2014-11" db="EMBL/GenBank/DDBJ databases">
        <authorList>
            <person name="Zhu J."/>
            <person name="Qi W."/>
            <person name="Song R."/>
        </authorList>
    </citation>
    <scope>NUCLEOTIDE SEQUENCE [LARGE SCALE GENOMIC DNA]</scope>
</reference>
<keyword evidence="2" id="KW-0012">Acyltransferase</keyword>
<dbReference type="InterPro" id="IPR050680">
    <property type="entry name" value="YpeA/RimI_acetyltransf"/>
</dbReference>
<dbReference type="PANTHER" id="PTHR43420:SF12">
    <property type="entry name" value="N-ACETYLTRANSFERASE DOMAIN-CONTAINING PROTEIN"/>
    <property type="match status" value="1"/>
</dbReference>
<dbReference type="SUPFAM" id="SSF55729">
    <property type="entry name" value="Acyl-CoA N-acyltransferases (Nat)"/>
    <property type="match status" value="1"/>
</dbReference>
<dbReference type="Pfam" id="PF00583">
    <property type="entry name" value="Acetyltransf_1"/>
    <property type="match status" value="1"/>
</dbReference>
<accession>A0A0G4FTR6</accession>
<sequence>MFVCWICSWAVQAALAFQMPHMPRQIMPTGQFSVRVARAEAELEMVARQRTSVLRSNSVDVKAPESKRRALEARIAPLRRNDTYVLIAINTQCPQTEPLIGTLDCVLSSSQLFMKNLWTHKDHRRKGVASSLLDQAIMLAGQMGVKLIMLEVDTYNTPAMRLYEKYGFQSVSFGAGLLKVLRVGRIAMRKRINVPGSGSGSRETVTDRESKGSRQLVATCAS</sequence>
<dbReference type="AlphaFoldDB" id="A0A0G4FTR6"/>
<feature type="domain" description="N-acetyltransferase" evidence="5">
    <location>
        <begin position="34"/>
        <end position="193"/>
    </location>
</feature>
<evidence type="ECO:0000313" key="7">
    <source>
        <dbReference type="Proteomes" id="UP000041254"/>
    </source>
</evidence>
<evidence type="ECO:0000313" key="6">
    <source>
        <dbReference type="EMBL" id="CEM17755.1"/>
    </source>
</evidence>
<dbReference type="InterPro" id="IPR016181">
    <property type="entry name" value="Acyl_CoA_acyltransferase"/>
</dbReference>
<evidence type="ECO:0000256" key="3">
    <source>
        <dbReference type="SAM" id="MobiDB-lite"/>
    </source>
</evidence>
<keyword evidence="4" id="KW-0732">Signal</keyword>
<proteinExistence type="predicted"/>
<dbReference type="Gene3D" id="3.40.630.30">
    <property type="match status" value="1"/>
</dbReference>
<evidence type="ECO:0000256" key="1">
    <source>
        <dbReference type="ARBA" id="ARBA00022679"/>
    </source>
</evidence>
<keyword evidence="7" id="KW-1185">Reference proteome</keyword>
<organism evidence="6 7">
    <name type="scientific">Vitrella brassicaformis (strain CCMP3155)</name>
    <dbReference type="NCBI Taxonomy" id="1169540"/>
    <lineage>
        <taxon>Eukaryota</taxon>
        <taxon>Sar</taxon>
        <taxon>Alveolata</taxon>
        <taxon>Colpodellida</taxon>
        <taxon>Vitrellaceae</taxon>
        <taxon>Vitrella</taxon>
    </lineage>
</organism>
<feature type="signal peptide" evidence="4">
    <location>
        <begin position="1"/>
        <end position="16"/>
    </location>
</feature>
<protein>
    <recommendedName>
        <fullName evidence="5">N-acetyltransferase domain-containing protein</fullName>
    </recommendedName>
</protein>
<dbReference type="Proteomes" id="UP000041254">
    <property type="component" value="Unassembled WGS sequence"/>
</dbReference>
<dbReference type="EMBL" id="CDMY01000495">
    <property type="protein sequence ID" value="CEM17755.1"/>
    <property type="molecule type" value="Genomic_DNA"/>
</dbReference>
<feature type="chain" id="PRO_5005189260" description="N-acetyltransferase domain-containing protein" evidence="4">
    <location>
        <begin position="17"/>
        <end position="222"/>
    </location>
</feature>
<dbReference type="InParanoid" id="A0A0G4FTR6"/>
<dbReference type="VEuPathDB" id="CryptoDB:Vbra_16119"/>
<dbReference type="OrthoDB" id="47017at2759"/>
<feature type="region of interest" description="Disordered" evidence="3">
    <location>
        <begin position="194"/>
        <end position="222"/>
    </location>
</feature>
<evidence type="ECO:0000256" key="2">
    <source>
        <dbReference type="ARBA" id="ARBA00023315"/>
    </source>
</evidence>
<dbReference type="PROSITE" id="PS51186">
    <property type="entry name" value="GNAT"/>
    <property type="match status" value="1"/>
</dbReference>
<gene>
    <name evidence="6" type="ORF">Vbra_16119</name>
</gene>
<dbReference type="PANTHER" id="PTHR43420">
    <property type="entry name" value="ACETYLTRANSFERASE"/>
    <property type="match status" value="1"/>
</dbReference>
<evidence type="ECO:0000256" key="4">
    <source>
        <dbReference type="SAM" id="SignalP"/>
    </source>
</evidence>
<keyword evidence="1" id="KW-0808">Transferase</keyword>
<dbReference type="InterPro" id="IPR000182">
    <property type="entry name" value="GNAT_dom"/>
</dbReference>
<name>A0A0G4FTR6_VITBC</name>
<dbReference type="CDD" id="cd04301">
    <property type="entry name" value="NAT_SF"/>
    <property type="match status" value="1"/>
</dbReference>